<reference evidence="3" key="1">
    <citation type="submission" date="2018-05" db="EMBL/GenBank/DDBJ databases">
        <authorList>
            <person name="Nie L."/>
        </authorList>
    </citation>
    <scope>NUCLEOTIDE SEQUENCE [LARGE SCALE GENOMIC DNA]</scope>
    <source>
        <strain evidence="3">NL</strain>
    </source>
</reference>
<proteinExistence type="predicted"/>
<evidence type="ECO:0000313" key="2">
    <source>
        <dbReference type="EMBL" id="RAK67051.1"/>
    </source>
</evidence>
<keyword evidence="1" id="KW-0812">Transmembrane</keyword>
<name>A0A328BKU6_9BACT</name>
<organism evidence="2 3">
    <name type="scientific">Hymenobacter edaphi</name>
    <dbReference type="NCBI Taxonomy" id="2211146"/>
    <lineage>
        <taxon>Bacteria</taxon>
        <taxon>Pseudomonadati</taxon>
        <taxon>Bacteroidota</taxon>
        <taxon>Cytophagia</taxon>
        <taxon>Cytophagales</taxon>
        <taxon>Hymenobacteraceae</taxon>
        <taxon>Hymenobacter</taxon>
    </lineage>
</organism>
<sequence>MKYLNALFVAMHRRQPLNPYRSIGVLSLMLFLNLLAAVLLLPCAWGHFTLHRLVFLSFYLGPFALLTYRYRWSGSFFYLDKTDLPAATLWHVWGYFLLSALLVFSAGALGQRLGC</sequence>
<feature type="transmembrane region" description="Helical" evidence="1">
    <location>
        <begin position="90"/>
        <end position="109"/>
    </location>
</feature>
<dbReference type="EMBL" id="QHKM01000003">
    <property type="protein sequence ID" value="RAK67051.1"/>
    <property type="molecule type" value="Genomic_DNA"/>
</dbReference>
<protein>
    <submittedName>
        <fullName evidence="2">Uncharacterized protein</fullName>
    </submittedName>
</protein>
<comment type="caution">
    <text evidence="2">The sequence shown here is derived from an EMBL/GenBank/DDBJ whole genome shotgun (WGS) entry which is preliminary data.</text>
</comment>
<dbReference type="Proteomes" id="UP000248553">
    <property type="component" value="Unassembled WGS sequence"/>
</dbReference>
<evidence type="ECO:0000256" key="1">
    <source>
        <dbReference type="SAM" id="Phobius"/>
    </source>
</evidence>
<evidence type="ECO:0000313" key="3">
    <source>
        <dbReference type="Proteomes" id="UP000248553"/>
    </source>
</evidence>
<dbReference type="RefSeq" id="WP_111478472.1">
    <property type="nucleotide sequence ID" value="NZ_QHKM01000003.1"/>
</dbReference>
<gene>
    <name evidence="2" type="ORF">DLM85_12705</name>
</gene>
<keyword evidence="1" id="KW-0472">Membrane</keyword>
<keyword evidence="1" id="KW-1133">Transmembrane helix</keyword>
<keyword evidence="3" id="KW-1185">Reference proteome</keyword>
<accession>A0A328BKU6</accession>
<feature type="transmembrane region" description="Helical" evidence="1">
    <location>
        <begin position="53"/>
        <end position="70"/>
    </location>
</feature>
<dbReference type="OrthoDB" id="9973578at2"/>
<feature type="transmembrane region" description="Helical" evidence="1">
    <location>
        <begin position="20"/>
        <end position="41"/>
    </location>
</feature>
<dbReference type="AlphaFoldDB" id="A0A328BKU6"/>